<name>A0A837FCE3_9ENTR</name>
<comment type="caution">
    <text evidence="1">The sequence shown here is derived from an EMBL/GenBank/DDBJ whole genome shotgun (WGS) entry which is preliminary data.</text>
</comment>
<dbReference type="EMBL" id="JZYN01000019">
    <property type="protein sequence ID" value="KJM66587.1"/>
    <property type="molecule type" value="Genomic_DNA"/>
</dbReference>
<protein>
    <submittedName>
        <fullName evidence="1">Uncharacterized protein</fullName>
    </submittedName>
</protein>
<dbReference type="Proteomes" id="UP000033679">
    <property type="component" value="Unassembled WGS sequence"/>
</dbReference>
<dbReference type="RefSeq" id="WP_045346577.1">
    <property type="nucleotide sequence ID" value="NZ_JZYN01000019.1"/>
</dbReference>
<sequence length="353" mass="39330">MTTQEPTTYKRRTVHYKRAVIGGSKQYLQAILEEALGEGGAYELASSRKEQIDPNDPSAGFHLINKSQHYESIFFGQFLLFEPGKTQATITMEDNAQAYKIDPITTASLKKRKGDKGTEKEFVESILYFGVYKNHVLIVQSAALRTKEFEQHVNNLFANNTLSTTGVTSIIFKDKPANSIVKKLEESPVKSVVLGRSPIESEQLQLNPKRDKEAAKREIQRLESKTVQFKPAGIGTKILDTVLGDGWASKLDLDDSLDEANLNVKLEISYNRTTTGSGQFVLDTIASSLRDLDNDSVRVELKNGGIITGKELKLSDSLNVQVHEGLLSEDDLYLKMFKWLSANILNGEIDNRG</sequence>
<evidence type="ECO:0000313" key="1">
    <source>
        <dbReference type="EMBL" id="KJM66587.1"/>
    </source>
</evidence>
<dbReference type="AlphaFoldDB" id="A0A837FCE3"/>
<proteinExistence type="predicted"/>
<accession>A0A837FCE3</accession>
<organism evidence="1 2">
    <name type="scientific">Enterobacter hormaechei subsp. xiangfangensis</name>
    <dbReference type="NCBI Taxonomy" id="1296536"/>
    <lineage>
        <taxon>Bacteria</taxon>
        <taxon>Pseudomonadati</taxon>
        <taxon>Pseudomonadota</taxon>
        <taxon>Gammaproteobacteria</taxon>
        <taxon>Enterobacterales</taxon>
        <taxon>Enterobacteriaceae</taxon>
        <taxon>Enterobacter</taxon>
        <taxon>Enterobacter cloacae complex</taxon>
    </lineage>
</organism>
<reference evidence="1 2" key="1">
    <citation type="submission" date="2015-03" db="EMBL/GenBank/DDBJ databases">
        <authorList>
            <person name="McCorrison J."/>
            <person name="Sanka R."/>
            <person name="Adams M."/>
            <person name="Brinkac L."/>
            <person name="Nierman W."/>
            <person name="Sutton G."/>
            <person name="Nelson K."/>
            <person name="Kiedrowski L."/>
            <person name="Guerrero D."/>
            <person name="Bonomo R."/>
        </authorList>
    </citation>
    <scope>NUCLEOTIDE SEQUENCE [LARGE SCALE GENOMIC DNA]</scope>
    <source>
        <strain evidence="1 2">39373</strain>
    </source>
</reference>
<gene>
    <name evidence="1" type="ORF">SS59_15985</name>
</gene>
<evidence type="ECO:0000313" key="2">
    <source>
        <dbReference type="Proteomes" id="UP000033679"/>
    </source>
</evidence>